<dbReference type="EMBL" id="JAFLVX010000028">
    <property type="protein sequence ID" value="MBO0477542.1"/>
    <property type="molecule type" value="Genomic_DNA"/>
</dbReference>
<dbReference type="Pfam" id="PF01408">
    <property type="entry name" value="GFO_IDH_MocA"/>
    <property type="match status" value="1"/>
</dbReference>
<protein>
    <submittedName>
        <fullName evidence="3">Gfo/Idh/MocA family oxidoreductase</fullName>
    </submittedName>
</protein>
<sequence>MIKVGIIGLGGIFKKAYLPVISENRDGFDYYFSSSNEETKTMLKQTYGFTNFCETIDELIACEIEACFVHSATVAHFEVAKTLLTKGIHVFMDKPLSEEFEETKELFRLAEVNNVYLMTGFNRRFVPSLEHIKGLADKRLIYLEKNRALAEFSPKFAINDMFLHLVDTAVYLLDSPNINIVSSTVLGTDTLEYATLQLEADNALAILSMDMKSGAHTEVFRSTSPEGVVTINNLGQTTKETPKGVMKIAQYDWTPTLVERGFDSMIKAFLHFLTTGETSELRQENVLLSHEICHKILQEN</sequence>
<comment type="caution">
    <text evidence="3">The sequence shown here is derived from an EMBL/GenBank/DDBJ whole genome shotgun (WGS) entry which is preliminary data.</text>
</comment>
<dbReference type="InterPro" id="IPR000683">
    <property type="entry name" value="Gfo/Idh/MocA-like_OxRdtase_N"/>
</dbReference>
<dbReference type="PANTHER" id="PTHR43708">
    <property type="entry name" value="CONSERVED EXPRESSED OXIDOREDUCTASE (EUROFUNG)"/>
    <property type="match status" value="1"/>
</dbReference>
<evidence type="ECO:0000313" key="3">
    <source>
        <dbReference type="EMBL" id="MBO0477542.1"/>
    </source>
</evidence>
<keyword evidence="4" id="KW-1185">Reference proteome</keyword>
<feature type="domain" description="Gfo/Idh/MocA-like oxidoreductase N-terminal" evidence="1">
    <location>
        <begin position="2"/>
        <end position="121"/>
    </location>
</feature>
<evidence type="ECO:0000313" key="4">
    <source>
        <dbReference type="Proteomes" id="UP000664857"/>
    </source>
</evidence>
<dbReference type="Pfam" id="PF21378">
    <property type="entry name" value="YceM-like_C"/>
    <property type="match status" value="1"/>
</dbReference>
<dbReference type="InterPro" id="IPR051317">
    <property type="entry name" value="Gfo/Idh/MocA_oxidoreduct"/>
</dbReference>
<dbReference type="InterPro" id="IPR048477">
    <property type="entry name" value="YceM-like_C"/>
</dbReference>
<reference evidence="3 4" key="1">
    <citation type="submission" date="2021-03" db="EMBL/GenBank/DDBJ databases">
        <title>Enterococcal diversity collection.</title>
        <authorList>
            <person name="Gilmore M.S."/>
            <person name="Schwartzman J."/>
            <person name="Van Tyne D."/>
            <person name="Martin M."/>
            <person name="Earl A.M."/>
            <person name="Manson A.L."/>
            <person name="Straub T."/>
            <person name="Salamzade R."/>
            <person name="Saavedra J."/>
            <person name="Lebreton F."/>
            <person name="Prichula J."/>
            <person name="Schaufler K."/>
            <person name="Gaca A."/>
            <person name="Sgardioli B."/>
            <person name="Wagenaar J."/>
            <person name="Strong T."/>
        </authorList>
    </citation>
    <scope>NUCLEOTIDE SEQUENCE [LARGE SCALE GENOMIC DNA]</scope>
    <source>
        <strain evidence="3 4">DIV0080</strain>
    </source>
</reference>
<dbReference type="Gene3D" id="3.30.360.10">
    <property type="entry name" value="Dihydrodipicolinate Reductase, domain 2"/>
    <property type="match status" value="1"/>
</dbReference>
<evidence type="ECO:0000259" key="1">
    <source>
        <dbReference type="Pfam" id="PF01408"/>
    </source>
</evidence>
<gene>
    <name evidence="3" type="ORF">DOK76_10685</name>
</gene>
<dbReference type="Proteomes" id="UP000664857">
    <property type="component" value="Unassembled WGS sequence"/>
</dbReference>
<accession>A0ABS3HWH9</accession>
<dbReference type="Gene3D" id="3.40.50.720">
    <property type="entry name" value="NAD(P)-binding Rossmann-like Domain"/>
    <property type="match status" value="1"/>
</dbReference>
<dbReference type="SUPFAM" id="SSF55347">
    <property type="entry name" value="Glyceraldehyde-3-phosphate dehydrogenase-like, C-terminal domain"/>
    <property type="match status" value="1"/>
</dbReference>
<evidence type="ECO:0000259" key="2">
    <source>
        <dbReference type="Pfam" id="PF21378"/>
    </source>
</evidence>
<dbReference type="RefSeq" id="WP_206967625.1">
    <property type="nucleotide sequence ID" value="NZ_JAFLVX010000028.1"/>
</dbReference>
<dbReference type="SUPFAM" id="SSF51735">
    <property type="entry name" value="NAD(P)-binding Rossmann-fold domains"/>
    <property type="match status" value="1"/>
</dbReference>
<feature type="domain" description="YceM-like C-terminal" evidence="2">
    <location>
        <begin position="140"/>
        <end position="240"/>
    </location>
</feature>
<organism evidence="3 4">
    <name type="scientific">Candidatus Vagococcus giribetii</name>
    <dbReference type="NCBI Taxonomy" id="2230876"/>
    <lineage>
        <taxon>Bacteria</taxon>
        <taxon>Bacillati</taxon>
        <taxon>Bacillota</taxon>
        <taxon>Bacilli</taxon>
        <taxon>Lactobacillales</taxon>
        <taxon>Enterococcaceae</taxon>
        <taxon>Vagococcus</taxon>
    </lineage>
</organism>
<proteinExistence type="predicted"/>
<name>A0ABS3HWH9_9ENTE</name>
<dbReference type="PANTHER" id="PTHR43708:SF4">
    <property type="entry name" value="OXIDOREDUCTASE YCEM-RELATED"/>
    <property type="match status" value="1"/>
</dbReference>
<dbReference type="InterPro" id="IPR036291">
    <property type="entry name" value="NAD(P)-bd_dom_sf"/>
</dbReference>